<protein>
    <submittedName>
        <fullName evidence="2">tRNA (Adenosine(37)-N6)-threonylcarbamoyltransferase complex dimerization subunit type 1 TsaB</fullName>
        <ecNumber evidence="2">2.3.1.234</ecNumber>
    </submittedName>
</protein>
<dbReference type="EC" id="2.3.1.234" evidence="2"/>
<dbReference type="InterPro" id="IPR000905">
    <property type="entry name" value="Gcp-like_dom"/>
</dbReference>
<dbReference type="NCBIfam" id="TIGR03725">
    <property type="entry name" value="T6A_YeaZ"/>
    <property type="match status" value="1"/>
</dbReference>
<evidence type="ECO:0000313" key="3">
    <source>
        <dbReference type="Proteomes" id="UP001595377"/>
    </source>
</evidence>
<dbReference type="InterPro" id="IPR043129">
    <property type="entry name" value="ATPase_NBD"/>
</dbReference>
<dbReference type="Proteomes" id="UP001595377">
    <property type="component" value="Unassembled WGS sequence"/>
</dbReference>
<proteinExistence type="predicted"/>
<dbReference type="Pfam" id="PF00814">
    <property type="entry name" value="TsaD"/>
    <property type="match status" value="1"/>
</dbReference>
<dbReference type="Gene3D" id="3.30.420.40">
    <property type="match status" value="2"/>
</dbReference>
<name>A0ABV7D9R8_9HYPH</name>
<sequence length="215" mass="21782">MRVLAIDTSGSGCRAALYDAETDSVLGEAGAEIGRGHAERLMDFIDAALVAAGCDLADIGRIAVTVGPGSFTGIRVGVATARGLALALGIPAVGVTTLSALAAARTRDKPLLVVMDARRGEVYCQSFAAGGAALSDPALLSVDDARALAVRHDGDIAGSAAAMLREGAMPETDAVDVAAVARLGAALDPEVHRPKPLYLRGPDAKPQAGFAIRRA</sequence>
<organism evidence="2 3">
    <name type="scientific">Shinella pollutisoli</name>
    <dbReference type="NCBI Taxonomy" id="2250594"/>
    <lineage>
        <taxon>Bacteria</taxon>
        <taxon>Pseudomonadati</taxon>
        <taxon>Pseudomonadota</taxon>
        <taxon>Alphaproteobacteria</taxon>
        <taxon>Hyphomicrobiales</taxon>
        <taxon>Rhizobiaceae</taxon>
        <taxon>Shinella</taxon>
    </lineage>
</organism>
<comment type="caution">
    <text evidence="2">The sequence shown here is derived from an EMBL/GenBank/DDBJ whole genome shotgun (WGS) entry which is preliminary data.</text>
</comment>
<dbReference type="EMBL" id="JBHRSP010000001">
    <property type="protein sequence ID" value="MFC3071641.1"/>
    <property type="molecule type" value="Genomic_DNA"/>
</dbReference>
<keyword evidence="3" id="KW-1185">Reference proteome</keyword>
<reference evidence="3" key="1">
    <citation type="journal article" date="2019" name="Int. J. Syst. Evol. Microbiol.">
        <title>The Global Catalogue of Microorganisms (GCM) 10K type strain sequencing project: providing services to taxonomists for standard genome sequencing and annotation.</title>
        <authorList>
            <consortium name="The Broad Institute Genomics Platform"/>
            <consortium name="The Broad Institute Genome Sequencing Center for Infectious Disease"/>
            <person name="Wu L."/>
            <person name="Ma J."/>
        </authorList>
    </citation>
    <scope>NUCLEOTIDE SEQUENCE [LARGE SCALE GENOMIC DNA]</scope>
    <source>
        <strain evidence="3">KCTC 52677</strain>
    </source>
</reference>
<dbReference type="PANTHER" id="PTHR11735">
    <property type="entry name" value="TRNA N6-ADENOSINE THREONYLCARBAMOYLTRANSFERASE"/>
    <property type="match status" value="1"/>
</dbReference>
<dbReference type="CDD" id="cd24032">
    <property type="entry name" value="ASKHA_NBD_TsaB"/>
    <property type="match status" value="1"/>
</dbReference>
<evidence type="ECO:0000259" key="1">
    <source>
        <dbReference type="Pfam" id="PF00814"/>
    </source>
</evidence>
<dbReference type="SUPFAM" id="SSF53067">
    <property type="entry name" value="Actin-like ATPase domain"/>
    <property type="match status" value="2"/>
</dbReference>
<gene>
    <name evidence="2" type="primary">tsaB</name>
    <name evidence="2" type="ORF">ACFOHH_00820</name>
</gene>
<dbReference type="GO" id="GO:0061711">
    <property type="term" value="F:tRNA N(6)-L-threonylcarbamoyladenine synthase activity"/>
    <property type="evidence" value="ECO:0007669"/>
    <property type="project" value="UniProtKB-EC"/>
</dbReference>
<feature type="domain" description="Gcp-like" evidence="1">
    <location>
        <begin position="34"/>
        <end position="155"/>
    </location>
</feature>
<keyword evidence="2" id="KW-0808">Transferase</keyword>
<dbReference type="PANTHER" id="PTHR11735:SF11">
    <property type="entry name" value="TRNA THREONYLCARBAMOYLADENOSINE BIOSYNTHESIS PROTEIN TSAB"/>
    <property type="match status" value="1"/>
</dbReference>
<evidence type="ECO:0000313" key="2">
    <source>
        <dbReference type="EMBL" id="MFC3071641.1"/>
    </source>
</evidence>
<dbReference type="InterPro" id="IPR022496">
    <property type="entry name" value="T6A_TsaB"/>
</dbReference>
<accession>A0ABV7D9R8</accession>
<keyword evidence="2" id="KW-0012">Acyltransferase</keyword>
<dbReference type="RefSeq" id="WP_257318001.1">
    <property type="nucleotide sequence ID" value="NZ_JANFDG010000037.1"/>
</dbReference>